<protein>
    <submittedName>
        <fullName evidence="3">Uncharacterized protein</fullName>
    </submittedName>
</protein>
<evidence type="ECO:0000313" key="3">
    <source>
        <dbReference type="EMBL" id="KAF2859004.1"/>
    </source>
</evidence>
<gene>
    <name evidence="3" type="ORF">K470DRAFT_265619</name>
</gene>
<feature type="chain" id="PRO_5025599312" evidence="2">
    <location>
        <begin position="35"/>
        <end position="186"/>
    </location>
</feature>
<dbReference type="AlphaFoldDB" id="A0A6A7BUX2"/>
<keyword evidence="4" id="KW-1185">Reference proteome</keyword>
<proteinExistence type="predicted"/>
<evidence type="ECO:0000256" key="1">
    <source>
        <dbReference type="SAM" id="MobiDB-lite"/>
    </source>
</evidence>
<evidence type="ECO:0000313" key="4">
    <source>
        <dbReference type="Proteomes" id="UP000799421"/>
    </source>
</evidence>
<name>A0A6A7BUX2_9PEZI</name>
<reference evidence="3" key="1">
    <citation type="journal article" date="2020" name="Stud. Mycol.">
        <title>101 Dothideomycetes genomes: a test case for predicting lifestyles and emergence of pathogens.</title>
        <authorList>
            <person name="Haridas S."/>
            <person name="Albert R."/>
            <person name="Binder M."/>
            <person name="Bloem J."/>
            <person name="Labutti K."/>
            <person name="Salamov A."/>
            <person name="Andreopoulos B."/>
            <person name="Baker S."/>
            <person name="Barry K."/>
            <person name="Bills G."/>
            <person name="Bluhm B."/>
            <person name="Cannon C."/>
            <person name="Castanera R."/>
            <person name="Culley D."/>
            <person name="Daum C."/>
            <person name="Ezra D."/>
            <person name="Gonzalez J."/>
            <person name="Henrissat B."/>
            <person name="Kuo A."/>
            <person name="Liang C."/>
            <person name="Lipzen A."/>
            <person name="Lutzoni F."/>
            <person name="Magnuson J."/>
            <person name="Mondo S."/>
            <person name="Nolan M."/>
            <person name="Ohm R."/>
            <person name="Pangilinan J."/>
            <person name="Park H.-J."/>
            <person name="Ramirez L."/>
            <person name="Alfaro M."/>
            <person name="Sun H."/>
            <person name="Tritt A."/>
            <person name="Yoshinaga Y."/>
            <person name="Zwiers L.-H."/>
            <person name="Turgeon B."/>
            <person name="Goodwin S."/>
            <person name="Spatafora J."/>
            <person name="Crous P."/>
            <person name="Grigoriev I."/>
        </authorList>
    </citation>
    <scope>NUCLEOTIDE SEQUENCE</scope>
    <source>
        <strain evidence="3">CBS 480.64</strain>
    </source>
</reference>
<accession>A0A6A7BUX2</accession>
<organism evidence="3 4">
    <name type="scientific">Piedraia hortae CBS 480.64</name>
    <dbReference type="NCBI Taxonomy" id="1314780"/>
    <lineage>
        <taxon>Eukaryota</taxon>
        <taxon>Fungi</taxon>
        <taxon>Dikarya</taxon>
        <taxon>Ascomycota</taxon>
        <taxon>Pezizomycotina</taxon>
        <taxon>Dothideomycetes</taxon>
        <taxon>Dothideomycetidae</taxon>
        <taxon>Capnodiales</taxon>
        <taxon>Piedraiaceae</taxon>
        <taxon>Piedraia</taxon>
    </lineage>
</organism>
<sequence length="186" mass="21571">MHNQGKGSPMFTSLRHHLHLCIIHSLLALTSVQVRDMTIPKACSSPELQYGSTMCQLMGEIRNDLIRTLDIYDEAVKQERLETNWRKMISRWRRHIEALVYLPDTDPGLTFEKVADKVYSMLKYSRYNAFGIMEDYPVTMELTHDLLKSWRSEIGALDKEGDAHQEATNPPKREENVIHDETPQTI</sequence>
<feature type="signal peptide" evidence="2">
    <location>
        <begin position="1"/>
        <end position="34"/>
    </location>
</feature>
<dbReference type="EMBL" id="MU005999">
    <property type="protein sequence ID" value="KAF2859004.1"/>
    <property type="molecule type" value="Genomic_DNA"/>
</dbReference>
<feature type="region of interest" description="Disordered" evidence="1">
    <location>
        <begin position="160"/>
        <end position="186"/>
    </location>
</feature>
<evidence type="ECO:0000256" key="2">
    <source>
        <dbReference type="SAM" id="SignalP"/>
    </source>
</evidence>
<keyword evidence="2" id="KW-0732">Signal</keyword>
<dbReference type="Proteomes" id="UP000799421">
    <property type="component" value="Unassembled WGS sequence"/>
</dbReference>